<dbReference type="InterPro" id="IPR036271">
    <property type="entry name" value="Tet_transcr_reg_TetR-rel_C_sf"/>
</dbReference>
<dbReference type="SUPFAM" id="SSF46689">
    <property type="entry name" value="Homeodomain-like"/>
    <property type="match status" value="1"/>
</dbReference>
<dbReference type="Pfam" id="PF00440">
    <property type="entry name" value="TetR_N"/>
    <property type="match status" value="1"/>
</dbReference>
<evidence type="ECO:0000256" key="2">
    <source>
        <dbReference type="PROSITE-ProRule" id="PRU00335"/>
    </source>
</evidence>
<feature type="domain" description="HTH tetR-type" evidence="3">
    <location>
        <begin position="20"/>
        <end position="80"/>
    </location>
</feature>
<keyword evidence="1 2" id="KW-0238">DNA-binding</keyword>
<dbReference type="InterPro" id="IPR050109">
    <property type="entry name" value="HTH-type_TetR-like_transc_reg"/>
</dbReference>
<organism evidence="4 5">
    <name type="scientific">Pontibacillus salipaludis</name>
    <dbReference type="NCBI Taxonomy" id="1697394"/>
    <lineage>
        <taxon>Bacteria</taxon>
        <taxon>Bacillati</taxon>
        <taxon>Bacillota</taxon>
        <taxon>Bacilli</taxon>
        <taxon>Bacillales</taxon>
        <taxon>Bacillaceae</taxon>
        <taxon>Pontibacillus</taxon>
    </lineage>
</organism>
<dbReference type="PRINTS" id="PR00455">
    <property type="entry name" value="HTHTETR"/>
</dbReference>
<dbReference type="InterPro" id="IPR009057">
    <property type="entry name" value="Homeodomain-like_sf"/>
</dbReference>
<reference evidence="5" key="1">
    <citation type="journal article" date="2019" name="Int. J. Syst. Evol. Microbiol.">
        <title>The Global Catalogue of Microorganisms (GCM) 10K type strain sequencing project: providing services to taxonomists for standard genome sequencing and annotation.</title>
        <authorList>
            <consortium name="The Broad Institute Genomics Platform"/>
            <consortium name="The Broad Institute Genome Sequencing Center for Infectious Disease"/>
            <person name="Wu L."/>
            <person name="Ma J."/>
        </authorList>
    </citation>
    <scope>NUCLEOTIDE SEQUENCE [LARGE SCALE GENOMIC DNA]</scope>
    <source>
        <strain evidence="5">CGMCC 1.15353</strain>
    </source>
</reference>
<evidence type="ECO:0000313" key="4">
    <source>
        <dbReference type="EMBL" id="GGD26357.1"/>
    </source>
</evidence>
<gene>
    <name evidence="4" type="ORF">GCM10011389_37310</name>
</gene>
<dbReference type="RefSeq" id="WP_188655881.1">
    <property type="nucleotide sequence ID" value="NZ_BMIN01000022.1"/>
</dbReference>
<evidence type="ECO:0000313" key="5">
    <source>
        <dbReference type="Proteomes" id="UP000642571"/>
    </source>
</evidence>
<comment type="caution">
    <text evidence="4">The sequence shown here is derived from an EMBL/GenBank/DDBJ whole genome shotgun (WGS) entry which is preliminary data.</text>
</comment>
<dbReference type="Gene3D" id="1.10.357.10">
    <property type="entry name" value="Tetracycline Repressor, domain 2"/>
    <property type="match status" value="1"/>
</dbReference>
<keyword evidence="5" id="KW-1185">Reference proteome</keyword>
<dbReference type="PROSITE" id="PS50977">
    <property type="entry name" value="HTH_TETR_2"/>
    <property type="match status" value="1"/>
</dbReference>
<feature type="DNA-binding region" description="H-T-H motif" evidence="2">
    <location>
        <begin position="43"/>
        <end position="62"/>
    </location>
</feature>
<evidence type="ECO:0000256" key="1">
    <source>
        <dbReference type="ARBA" id="ARBA00023125"/>
    </source>
</evidence>
<sequence>MTEYEAFKELLELDDQEQLTPKQRQIVQAAIEIFSEKGYASTSTSEIAKRAGVAEGTIFRHYKTKKELLMAIVSPVITKLAVPFIAQSFVKQVFRDGEHKDFEELLRAMIVNRFEFAKKNVPLLKIVLQEVAFHPELQDRYKHIFREEVLPHFERFVSHYKEQGLIKDYPSETVLRLVITTVIGFLVTRFIVMPDADWDDEAEIDRTIDYILNGLQTVQD</sequence>
<dbReference type="PANTHER" id="PTHR30055">
    <property type="entry name" value="HTH-TYPE TRANSCRIPTIONAL REGULATOR RUTR"/>
    <property type="match status" value="1"/>
</dbReference>
<dbReference type="Proteomes" id="UP000642571">
    <property type="component" value="Unassembled WGS sequence"/>
</dbReference>
<dbReference type="InterPro" id="IPR001647">
    <property type="entry name" value="HTH_TetR"/>
</dbReference>
<proteinExistence type="predicted"/>
<evidence type="ECO:0000259" key="3">
    <source>
        <dbReference type="PROSITE" id="PS50977"/>
    </source>
</evidence>
<name>A0ABQ1QFV8_9BACI</name>
<dbReference type="EMBL" id="BMIN01000022">
    <property type="protein sequence ID" value="GGD26357.1"/>
    <property type="molecule type" value="Genomic_DNA"/>
</dbReference>
<protein>
    <submittedName>
        <fullName evidence="4">TetR family transcriptional regulator</fullName>
    </submittedName>
</protein>
<dbReference type="SUPFAM" id="SSF48498">
    <property type="entry name" value="Tetracyclin repressor-like, C-terminal domain"/>
    <property type="match status" value="1"/>
</dbReference>
<dbReference type="PANTHER" id="PTHR30055:SF222">
    <property type="entry name" value="REGULATORY PROTEIN"/>
    <property type="match status" value="1"/>
</dbReference>
<accession>A0ABQ1QFV8</accession>